<evidence type="ECO:0000313" key="3">
    <source>
        <dbReference type="Proteomes" id="UP000053789"/>
    </source>
</evidence>
<dbReference type="HOGENOM" id="CLU_1677682_0_0_1"/>
<evidence type="ECO:0000256" key="1">
    <source>
        <dbReference type="SAM" id="MobiDB-lite"/>
    </source>
</evidence>
<organism evidence="2 3">
    <name type="scientific">Cladophialophora bantiana (strain ATCC 10958 / CBS 173.52 / CDC B-1940 / NIH 8579)</name>
    <name type="common">Xylohypha bantiana</name>
    <dbReference type="NCBI Taxonomy" id="1442370"/>
    <lineage>
        <taxon>Eukaryota</taxon>
        <taxon>Fungi</taxon>
        <taxon>Dikarya</taxon>
        <taxon>Ascomycota</taxon>
        <taxon>Pezizomycotina</taxon>
        <taxon>Eurotiomycetes</taxon>
        <taxon>Chaetothyriomycetidae</taxon>
        <taxon>Chaetothyriales</taxon>
        <taxon>Herpotrichiellaceae</taxon>
        <taxon>Cladophialophora</taxon>
    </lineage>
</organism>
<sequence length="157" mass="17214">MMERSIDVTDSRSPSRMPELTLTLEQVDQQGEAKRRMLKRGATTASNDEAEGRSDFRGRMMGRPIGSPTASERRGPQYQAAPPSRIQLQQPESSDIEREAAATALGQLEAEDCRLCKEQASAAFAGKCMLVVTAGILETKSVLDLLRVLGRVQPRPL</sequence>
<dbReference type="GeneID" id="27698817"/>
<dbReference type="OrthoDB" id="4157395at2759"/>
<dbReference type="VEuPathDB" id="FungiDB:Z519_05889"/>
<feature type="region of interest" description="Disordered" evidence="1">
    <location>
        <begin position="1"/>
        <end position="96"/>
    </location>
</feature>
<name>A0A0D2I929_CLAB1</name>
<gene>
    <name evidence="2" type="ORF">Z519_05889</name>
</gene>
<dbReference type="RefSeq" id="XP_016619953.1">
    <property type="nucleotide sequence ID" value="XM_016763629.1"/>
</dbReference>
<dbReference type="Proteomes" id="UP000053789">
    <property type="component" value="Unassembled WGS sequence"/>
</dbReference>
<dbReference type="EMBL" id="KN846987">
    <property type="protein sequence ID" value="KIW93284.1"/>
    <property type="molecule type" value="Genomic_DNA"/>
</dbReference>
<proteinExistence type="predicted"/>
<evidence type="ECO:0000313" key="2">
    <source>
        <dbReference type="EMBL" id="KIW93284.1"/>
    </source>
</evidence>
<protein>
    <submittedName>
        <fullName evidence="2">Uncharacterized protein</fullName>
    </submittedName>
</protein>
<reference evidence="2" key="1">
    <citation type="submission" date="2015-01" db="EMBL/GenBank/DDBJ databases">
        <title>The Genome Sequence of Cladophialophora bantiana CBS 173.52.</title>
        <authorList>
            <consortium name="The Broad Institute Genomics Platform"/>
            <person name="Cuomo C."/>
            <person name="de Hoog S."/>
            <person name="Gorbushina A."/>
            <person name="Stielow B."/>
            <person name="Teixiera M."/>
            <person name="Abouelleil A."/>
            <person name="Chapman S.B."/>
            <person name="Priest M."/>
            <person name="Young S.K."/>
            <person name="Wortman J."/>
            <person name="Nusbaum C."/>
            <person name="Birren B."/>
        </authorList>
    </citation>
    <scope>NUCLEOTIDE SEQUENCE [LARGE SCALE GENOMIC DNA]</scope>
    <source>
        <strain evidence="2">CBS 173.52</strain>
    </source>
</reference>
<feature type="compositionally biased region" description="Basic and acidic residues" evidence="1">
    <location>
        <begin position="1"/>
        <end position="10"/>
    </location>
</feature>
<accession>A0A0D2I929</accession>
<keyword evidence="3" id="KW-1185">Reference proteome</keyword>
<dbReference type="AlphaFoldDB" id="A0A0D2I929"/>